<dbReference type="SUPFAM" id="SSF54593">
    <property type="entry name" value="Glyoxalase/Bleomycin resistance protein/Dihydroxybiphenyl dioxygenase"/>
    <property type="match status" value="1"/>
</dbReference>
<dbReference type="OrthoDB" id="4548523at2"/>
<name>A0A364Y1T2_9BACT</name>
<keyword evidence="3" id="KW-1185">Reference proteome</keyword>
<reference evidence="2 3" key="1">
    <citation type="submission" date="2018-06" db="EMBL/GenBank/DDBJ databases">
        <title>Chryseolinea flavus sp. nov., a member of the phylum Bacteroidetes isolated from soil.</title>
        <authorList>
            <person name="Li Y."/>
            <person name="Wang J."/>
        </authorList>
    </citation>
    <scope>NUCLEOTIDE SEQUENCE [LARGE SCALE GENOMIC DNA]</scope>
    <source>
        <strain evidence="2 3">SDU1-6</strain>
    </source>
</reference>
<dbReference type="InterPro" id="IPR029068">
    <property type="entry name" value="Glyas_Bleomycin-R_OHBP_Dase"/>
</dbReference>
<dbReference type="RefSeq" id="WP_112746982.1">
    <property type="nucleotide sequence ID" value="NZ_QMFY01000005.1"/>
</dbReference>
<dbReference type="InterPro" id="IPR037523">
    <property type="entry name" value="VOC_core"/>
</dbReference>
<dbReference type="Gene3D" id="3.10.180.10">
    <property type="entry name" value="2,3-Dihydroxybiphenyl 1,2-Dioxygenase, domain 1"/>
    <property type="match status" value="1"/>
</dbReference>
<accession>A0A364Y1T2</accession>
<dbReference type="AlphaFoldDB" id="A0A364Y1T2"/>
<dbReference type="Pfam" id="PF00903">
    <property type="entry name" value="Glyoxalase"/>
    <property type="match status" value="1"/>
</dbReference>
<comment type="caution">
    <text evidence="2">The sequence shown here is derived from an EMBL/GenBank/DDBJ whole genome shotgun (WGS) entry which is preliminary data.</text>
</comment>
<protein>
    <submittedName>
        <fullName evidence="2">VOC family protein</fullName>
    </submittedName>
</protein>
<evidence type="ECO:0000259" key="1">
    <source>
        <dbReference type="PROSITE" id="PS51819"/>
    </source>
</evidence>
<dbReference type="EMBL" id="QMFY01000005">
    <property type="protein sequence ID" value="RAW00825.1"/>
    <property type="molecule type" value="Genomic_DNA"/>
</dbReference>
<sequence>MESKAHTLRGLTTLNFFAADHSVAVAWYTKFLGFAPNFERPGYAEFRIGDFKHEFGIIDARFAPGTNGTPGGAIMYWHVDDLEGTLEKLIALGATPFEKIMKRGEGFITASVVDPFGNVLGIMYNRHYLEVHGKVANHLQ</sequence>
<dbReference type="Proteomes" id="UP000251889">
    <property type="component" value="Unassembled WGS sequence"/>
</dbReference>
<dbReference type="PROSITE" id="PS51819">
    <property type="entry name" value="VOC"/>
    <property type="match status" value="1"/>
</dbReference>
<feature type="domain" description="VOC" evidence="1">
    <location>
        <begin position="10"/>
        <end position="125"/>
    </location>
</feature>
<evidence type="ECO:0000313" key="2">
    <source>
        <dbReference type="EMBL" id="RAW00825.1"/>
    </source>
</evidence>
<evidence type="ECO:0000313" key="3">
    <source>
        <dbReference type="Proteomes" id="UP000251889"/>
    </source>
</evidence>
<gene>
    <name evidence="2" type="ORF">DQQ10_11295</name>
</gene>
<organism evidence="2 3">
    <name type="scientific">Pseudochryseolinea flava</name>
    <dbReference type="NCBI Taxonomy" id="2059302"/>
    <lineage>
        <taxon>Bacteria</taxon>
        <taxon>Pseudomonadati</taxon>
        <taxon>Bacteroidota</taxon>
        <taxon>Cytophagia</taxon>
        <taxon>Cytophagales</taxon>
        <taxon>Fulvivirgaceae</taxon>
        <taxon>Pseudochryseolinea</taxon>
    </lineage>
</organism>
<dbReference type="InterPro" id="IPR004360">
    <property type="entry name" value="Glyas_Fos-R_dOase_dom"/>
</dbReference>
<dbReference type="CDD" id="cd06587">
    <property type="entry name" value="VOC"/>
    <property type="match status" value="1"/>
</dbReference>
<proteinExistence type="predicted"/>